<dbReference type="PANTHER" id="PTHR36571:SF1">
    <property type="entry name" value="PROTEIN YGIW"/>
    <property type="match status" value="1"/>
</dbReference>
<keyword evidence="2" id="KW-1133">Transmembrane helix</keyword>
<sequence length="187" mass="21242">MAISNKYRSCQEGMQMERQMDWQITEGESSCIDKTAMMNQQTNQRVKMGVKTFFTVIAGVIFSLALNAISEPVWAMEGHDLPTDSNPEEEIAINFDIRQNNGATLVEDALYLDDEMRVTLQGQIVEQIGKDRYRFKDSSGEMVLEIEGDEWYGIEVTPEDTILVQGEIERSGFQPATLDVDFLLKLE</sequence>
<proteinExistence type="predicted"/>
<feature type="transmembrane region" description="Helical" evidence="2">
    <location>
        <begin position="48"/>
        <end position="69"/>
    </location>
</feature>
<accession>A0A2U2ADM9</accession>
<gene>
    <name evidence="3" type="ORF">DC083_06585</name>
</gene>
<dbReference type="Proteomes" id="UP000245020">
    <property type="component" value="Unassembled WGS sequence"/>
</dbReference>
<dbReference type="PANTHER" id="PTHR36571">
    <property type="entry name" value="PROTEIN YGIW"/>
    <property type="match status" value="1"/>
</dbReference>
<name>A0A2U2ADM9_9GAMM</name>
<dbReference type="NCBIfam" id="NF033674">
    <property type="entry name" value="stress_OB_fold"/>
    <property type="match status" value="1"/>
</dbReference>
<dbReference type="Gene3D" id="2.40.50.200">
    <property type="entry name" value="Bacterial OB-fold"/>
    <property type="match status" value="1"/>
</dbReference>
<keyword evidence="4" id="KW-1185">Reference proteome</keyword>
<organism evidence="3 4">
    <name type="scientific">Ignatzschineria ureiclastica</name>
    <dbReference type="NCBI Taxonomy" id="472582"/>
    <lineage>
        <taxon>Bacteria</taxon>
        <taxon>Pseudomonadati</taxon>
        <taxon>Pseudomonadota</taxon>
        <taxon>Gammaproteobacteria</taxon>
        <taxon>Cardiobacteriales</taxon>
        <taxon>Ignatzschineriaceae</taxon>
        <taxon>Ignatzschineria</taxon>
    </lineage>
</organism>
<evidence type="ECO:0000313" key="4">
    <source>
        <dbReference type="Proteomes" id="UP000245020"/>
    </source>
</evidence>
<evidence type="ECO:0000256" key="1">
    <source>
        <dbReference type="ARBA" id="ARBA00022729"/>
    </source>
</evidence>
<keyword evidence="2" id="KW-0812">Transmembrane</keyword>
<dbReference type="SUPFAM" id="SSF101756">
    <property type="entry name" value="Hypothetical protein YgiW"/>
    <property type="match status" value="1"/>
</dbReference>
<protein>
    <submittedName>
        <fullName evidence="3">Uncharacterized protein</fullName>
    </submittedName>
</protein>
<reference evidence="4" key="1">
    <citation type="submission" date="2018-05" db="EMBL/GenBank/DDBJ databases">
        <title>Ignatzschineria dubaiensis sp. nov., isolated from necrotic foot tissues of dromedaries (Camelus dromedarius) and associated maggots in Dubai, United Arab Emirates.</title>
        <authorList>
            <person name="Tsang C.C."/>
            <person name="Tang J.Y.M."/>
            <person name="Fong J.Y.H."/>
            <person name="Kinne J."/>
            <person name="Lee H.H."/>
            <person name="Joseph M."/>
            <person name="Jose S."/>
            <person name="Schuster R.K."/>
            <person name="Tang Y."/>
            <person name="Sivakumar S."/>
            <person name="Chen J.H.K."/>
            <person name="Teng J.L.L."/>
            <person name="Lau S.K.P."/>
            <person name="Wernery U."/>
            <person name="Woo P.C.Y."/>
        </authorList>
    </citation>
    <scope>NUCLEOTIDE SEQUENCE [LARGE SCALE GENOMIC DNA]</scope>
    <source>
        <strain evidence="4">KCTC 22644</strain>
    </source>
</reference>
<dbReference type="InterPro" id="IPR005220">
    <property type="entry name" value="CarO-like"/>
</dbReference>
<keyword evidence="2" id="KW-0472">Membrane</keyword>
<evidence type="ECO:0000313" key="3">
    <source>
        <dbReference type="EMBL" id="PWD80772.1"/>
    </source>
</evidence>
<comment type="caution">
    <text evidence="3">The sequence shown here is derived from an EMBL/GenBank/DDBJ whole genome shotgun (WGS) entry which is preliminary data.</text>
</comment>
<dbReference type="Pfam" id="PF04076">
    <property type="entry name" value="BOF"/>
    <property type="match status" value="1"/>
</dbReference>
<dbReference type="AlphaFoldDB" id="A0A2U2ADM9"/>
<dbReference type="EMBL" id="QEWQ01000004">
    <property type="protein sequence ID" value="PWD80772.1"/>
    <property type="molecule type" value="Genomic_DNA"/>
</dbReference>
<evidence type="ECO:0000256" key="2">
    <source>
        <dbReference type="SAM" id="Phobius"/>
    </source>
</evidence>
<dbReference type="InterPro" id="IPR036700">
    <property type="entry name" value="BOBF_sf"/>
</dbReference>
<keyword evidence="1" id="KW-0732">Signal</keyword>